<feature type="compositionally biased region" description="Basic and acidic residues" evidence="1">
    <location>
        <begin position="117"/>
        <end position="128"/>
    </location>
</feature>
<dbReference type="STRING" id="47427.A0A2H3CSF2"/>
<dbReference type="AlphaFoldDB" id="A0A2H3CSF2"/>
<proteinExistence type="predicted"/>
<protein>
    <submittedName>
        <fullName evidence="2">Uncharacterized protein</fullName>
    </submittedName>
</protein>
<reference evidence="3" key="1">
    <citation type="journal article" date="2017" name="Nat. Ecol. Evol.">
        <title>Genome expansion and lineage-specific genetic innovations in the forest pathogenic fungi Armillaria.</title>
        <authorList>
            <person name="Sipos G."/>
            <person name="Prasanna A.N."/>
            <person name="Walter M.C."/>
            <person name="O'Connor E."/>
            <person name="Balint B."/>
            <person name="Krizsan K."/>
            <person name="Kiss B."/>
            <person name="Hess J."/>
            <person name="Varga T."/>
            <person name="Slot J."/>
            <person name="Riley R."/>
            <person name="Boka B."/>
            <person name="Rigling D."/>
            <person name="Barry K."/>
            <person name="Lee J."/>
            <person name="Mihaltcheva S."/>
            <person name="LaButti K."/>
            <person name="Lipzen A."/>
            <person name="Waldron R."/>
            <person name="Moloney N.M."/>
            <person name="Sperisen C."/>
            <person name="Kredics L."/>
            <person name="Vagvoelgyi C."/>
            <person name="Patrignani A."/>
            <person name="Fitzpatrick D."/>
            <person name="Nagy I."/>
            <person name="Doyle S."/>
            <person name="Anderson J.B."/>
            <person name="Grigoriev I.V."/>
            <person name="Gueldener U."/>
            <person name="Muensterkoetter M."/>
            <person name="Nagy L.G."/>
        </authorList>
    </citation>
    <scope>NUCLEOTIDE SEQUENCE [LARGE SCALE GENOMIC DNA]</scope>
    <source>
        <strain evidence="3">Ar21-2</strain>
    </source>
</reference>
<evidence type="ECO:0000313" key="3">
    <source>
        <dbReference type="Proteomes" id="UP000217790"/>
    </source>
</evidence>
<accession>A0A2H3CSF2</accession>
<keyword evidence="3" id="KW-1185">Reference proteome</keyword>
<dbReference type="Proteomes" id="UP000217790">
    <property type="component" value="Unassembled WGS sequence"/>
</dbReference>
<organism evidence="2 3">
    <name type="scientific">Armillaria gallica</name>
    <name type="common">Bulbous honey fungus</name>
    <name type="synonym">Armillaria bulbosa</name>
    <dbReference type="NCBI Taxonomy" id="47427"/>
    <lineage>
        <taxon>Eukaryota</taxon>
        <taxon>Fungi</taxon>
        <taxon>Dikarya</taxon>
        <taxon>Basidiomycota</taxon>
        <taxon>Agaricomycotina</taxon>
        <taxon>Agaricomycetes</taxon>
        <taxon>Agaricomycetidae</taxon>
        <taxon>Agaricales</taxon>
        <taxon>Marasmiineae</taxon>
        <taxon>Physalacriaceae</taxon>
        <taxon>Armillaria</taxon>
    </lineage>
</organism>
<gene>
    <name evidence="2" type="ORF">ARMGADRAFT_1040619</name>
</gene>
<dbReference type="OrthoDB" id="202825at2759"/>
<dbReference type="EMBL" id="KZ293764">
    <property type="protein sequence ID" value="PBK79667.1"/>
    <property type="molecule type" value="Genomic_DNA"/>
</dbReference>
<feature type="region of interest" description="Disordered" evidence="1">
    <location>
        <begin position="114"/>
        <end position="151"/>
    </location>
</feature>
<evidence type="ECO:0000256" key="1">
    <source>
        <dbReference type="SAM" id="MobiDB-lite"/>
    </source>
</evidence>
<dbReference type="InParanoid" id="A0A2H3CSF2"/>
<feature type="compositionally biased region" description="Polar residues" evidence="1">
    <location>
        <begin position="142"/>
        <end position="151"/>
    </location>
</feature>
<sequence length="275" mass="29936">MKAPIPPSSKVPIPLSPKPAPSAVLAKLVKNKLALIEDFALGLYDHKPPFNDPKVGYMAFICILASFHMNAYKITSTFLYRPVPTLFICAMIGLPLQSPPNVVLSSSVKHPCMTVEANDKGRKTDTKGKGKQKQQSPKPSGNNNPHPTNNILALIPESADKRPRNVQSLNAMDQCAVCGATNVRVMSVNGTFRVEHCCATDPKSSASNENPPTILHGNGEDAEHSATYMVSEHVVKSPEAKAQWLHAKDADEAFKTLLDQDKEVMKVVITTREFA</sequence>
<name>A0A2H3CSF2_ARMGA</name>
<evidence type="ECO:0000313" key="2">
    <source>
        <dbReference type="EMBL" id="PBK79667.1"/>
    </source>
</evidence>